<dbReference type="InterPro" id="IPR000914">
    <property type="entry name" value="SBP_5_dom"/>
</dbReference>
<comment type="similarity">
    <text evidence="1">Belongs to the bacterial solute-binding protein 5 family.</text>
</comment>
<dbReference type="InterPro" id="IPR030678">
    <property type="entry name" value="Peptide/Ni-bd"/>
</dbReference>
<dbReference type="Gene3D" id="3.10.105.10">
    <property type="entry name" value="Dipeptide-binding Protein, Domain 3"/>
    <property type="match status" value="1"/>
</dbReference>
<dbReference type="SUPFAM" id="SSF53850">
    <property type="entry name" value="Periplasmic binding protein-like II"/>
    <property type="match status" value="1"/>
</dbReference>
<feature type="domain" description="Solute-binding protein family 5" evidence="5">
    <location>
        <begin position="106"/>
        <end position="397"/>
    </location>
</feature>
<evidence type="ECO:0000256" key="1">
    <source>
        <dbReference type="ARBA" id="ARBA00005695"/>
    </source>
</evidence>
<dbReference type="Gene3D" id="1.10.101.10">
    <property type="entry name" value="PGBD-like superfamily/PGBD"/>
    <property type="match status" value="1"/>
</dbReference>
<keyword evidence="4" id="KW-0472">Membrane</keyword>
<evidence type="ECO:0000259" key="5">
    <source>
        <dbReference type="Pfam" id="PF00496"/>
    </source>
</evidence>
<evidence type="ECO:0000313" key="7">
    <source>
        <dbReference type="Proteomes" id="UP000178421"/>
    </source>
</evidence>
<evidence type="ECO:0000256" key="3">
    <source>
        <dbReference type="ARBA" id="ARBA00022729"/>
    </source>
</evidence>
<dbReference type="GO" id="GO:0015833">
    <property type="term" value="P:peptide transport"/>
    <property type="evidence" value="ECO:0007669"/>
    <property type="project" value="TreeGrafter"/>
</dbReference>
<dbReference type="Pfam" id="PF00496">
    <property type="entry name" value="SBP_bac_5"/>
    <property type="match status" value="1"/>
</dbReference>
<dbReference type="Gene3D" id="3.40.190.10">
    <property type="entry name" value="Periplasmic binding protein-like II"/>
    <property type="match status" value="1"/>
</dbReference>
<dbReference type="InterPro" id="IPR036366">
    <property type="entry name" value="PGBDSf"/>
</dbReference>
<gene>
    <name evidence="6" type="ORF">A2940_01555</name>
</gene>
<dbReference type="SUPFAM" id="SSF47090">
    <property type="entry name" value="PGBD-like"/>
    <property type="match status" value="1"/>
</dbReference>
<keyword evidence="4" id="KW-0812">Transmembrane</keyword>
<evidence type="ECO:0000256" key="4">
    <source>
        <dbReference type="SAM" id="Phobius"/>
    </source>
</evidence>
<evidence type="ECO:0000256" key="2">
    <source>
        <dbReference type="ARBA" id="ARBA00022448"/>
    </source>
</evidence>
<reference evidence="6 7" key="1">
    <citation type="journal article" date="2016" name="Nat. Commun.">
        <title>Thousands of microbial genomes shed light on interconnected biogeochemical processes in an aquifer system.</title>
        <authorList>
            <person name="Anantharaman K."/>
            <person name="Brown C.T."/>
            <person name="Hug L.A."/>
            <person name="Sharon I."/>
            <person name="Castelle C.J."/>
            <person name="Probst A.J."/>
            <person name="Thomas B.C."/>
            <person name="Singh A."/>
            <person name="Wilkins M.J."/>
            <person name="Karaoz U."/>
            <person name="Brodie E.L."/>
            <person name="Williams K.H."/>
            <person name="Hubbard S.S."/>
            <person name="Banfield J.F."/>
        </authorList>
    </citation>
    <scope>NUCLEOTIDE SEQUENCE [LARGE SCALE GENOMIC DNA]</scope>
</reference>
<dbReference type="PANTHER" id="PTHR30290">
    <property type="entry name" value="PERIPLASMIC BINDING COMPONENT OF ABC TRANSPORTER"/>
    <property type="match status" value="1"/>
</dbReference>
<evidence type="ECO:0000313" key="6">
    <source>
        <dbReference type="EMBL" id="OHA73716.1"/>
    </source>
</evidence>
<dbReference type="GO" id="GO:1904680">
    <property type="term" value="F:peptide transmembrane transporter activity"/>
    <property type="evidence" value="ECO:0007669"/>
    <property type="project" value="TreeGrafter"/>
</dbReference>
<dbReference type="GO" id="GO:0043190">
    <property type="term" value="C:ATP-binding cassette (ABC) transporter complex"/>
    <property type="evidence" value="ECO:0007669"/>
    <property type="project" value="InterPro"/>
</dbReference>
<dbReference type="PROSITE" id="PS01040">
    <property type="entry name" value="SBP_BACTERIAL_5"/>
    <property type="match status" value="1"/>
</dbReference>
<comment type="caution">
    <text evidence="6">The sequence shown here is derived from an EMBL/GenBank/DDBJ whole genome shotgun (WGS) entry which is preliminary data.</text>
</comment>
<dbReference type="PANTHER" id="PTHR30290:SF9">
    <property type="entry name" value="OLIGOPEPTIDE-BINDING PROTEIN APPA"/>
    <property type="match status" value="1"/>
</dbReference>
<dbReference type="AlphaFoldDB" id="A0A1G2RLK8"/>
<dbReference type="InterPro" id="IPR036365">
    <property type="entry name" value="PGBD-like_sf"/>
</dbReference>
<keyword evidence="4" id="KW-1133">Transmembrane helix</keyword>
<keyword evidence="3" id="KW-0732">Signal</keyword>
<dbReference type="Proteomes" id="UP000178421">
    <property type="component" value="Unassembled WGS sequence"/>
</dbReference>
<accession>A0A1G2RLK8</accession>
<dbReference type="PIRSF" id="PIRSF002741">
    <property type="entry name" value="MppA"/>
    <property type="match status" value="1"/>
</dbReference>
<keyword evidence="2" id="KW-0813">Transport</keyword>
<dbReference type="InterPro" id="IPR023765">
    <property type="entry name" value="SBP_5_CS"/>
</dbReference>
<proteinExistence type="inferred from homology"/>
<name>A0A1G2RLK8_9BACT</name>
<dbReference type="EMBL" id="MHUH01000015">
    <property type="protein sequence ID" value="OHA73716.1"/>
    <property type="molecule type" value="Genomic_DNA"/>
</dbReference>
<feature type="transmembrane region" description="Helical" evidence="4">
    <location>
        <begin position="30"/>
        <end position="51"/>
    </location>
</feature>
<sequence length="666" mass="74793">MDSPENKQSHWPSLSQWKQLPRVLSRQEKIILPVLIATFAISFFSLAQGLYLNNTAVAPARGGRMIEGMVGSPRFLNPVYADTNDVDRDLLSLVYSGILRANSQGELVPDLAATDPEITDGGKTVTVILKENVKWHDGTPFRADDVVFTIKTIQDPAYRSPIRANWLGVDVEKVSDSMVRFHLLNPYAPFLERLTLKILPAHIWQDIPPENFALTPFNLQAVGTGSWYVARISQARSGVVQEIQLRAFNDYYGNHPFLESLTFRFFASEEELIREANRGSIQSFSLAQIENIQRMRNPAFPVYSFTLPRYFALFFNLDPAANQGELRERTIREALSLAIDKEELVNKVFRNDAHIIQSPFLPSLFGFGEPDPPAGESNREKALTLLEQAGYSKREGKIGKPELTGEALTRDLDKGATGEEVRRLQQCLAQDPQIYPEGIVNGSYGALTQKAVIRFQEKYAAEVLAPIGLTKGTGKAGLLTREKLNALCFAGSGELSPLTITISFPDQSPLKEVASELERQWETFGVQIELLAYAPTAMEREVIGPREYQTLLFGEILGKIPDPFPFWHSSQARSPGLNLSAYANKTVDRLLEETRKEVDPIKRLELFSQMQELLLTDIPAIFLYDLDYKYFVSKEIQGIQTSVIADPSQRFAGIAEWYIKTKRAPK</sequence>
<organism evidence="6 7">
    <name type="scientific">Candidatus Wildermuthbacteria bacterium RIFCSPLOWO2_01_FULL_48_29</name>
    <dbReference type="NCBI Taxonomy" id="1802462"/>
    <lineage>
        <taxon>Bacteria</taxon>
        <taxon>Candidatus Wildermuthiibacteriota</taxon>
    </lineage>
</organism>
<protein>
    <recommendedName>
        <fullName evidence="5">Solute-binding protein family 5 domain-containing protein</fullName>
    </recommendedName>
</protein>
<dbReference type="InterPro" id="IPR039424">
    <property type="entry name" value="SBP_5"/>
</dbReference>
<dbReference type="GO" id="GO:0042597">
    <property type="term" value="C:periplasmic space"/>
    <property type="evidence" value="ECO:0007669"/>
    <property type="project" value="UniProtKB-ARBA"/>
</dbReference>